<organism evidence="2 3">
    <name type="scientific">Dendrobium thyrsiflorum</name>
    <name type="common">Pinecone-like raceme dendrobium</name>
    <name type="synonym">Orchid</name>
    <dbReference type="NCBI Taxonomy" id="117978"/>
    <lineage>
        <taxon>Eukaryota</taxon>
        <taxon>Viridiplantae</taxon>
        <taxon>Streptophyta</taxon>
        <taxon>Embryophyta</taxon>
        <taxon>Tracheophyta</taxon>
        <taxon>Spermatophyta</taxon>
        <taxon>Magnoliopsida</taxon>
        <taxon>Liliopsida</taxon>
        <taxon>Asparagales</taxon>
        <taxon>Orchidaceae</taxon>
        <taxon>Epidendroideae</taxon>
        <taxon>Malaxideae</taxon>
        <taxon>Dendrobiinae</taxon>
        <taxon>Dendrobium</taxon>
    </lineage>
</organism>
<evidence type="ECO:0000313" key="2">
    <source>
        <dbReference type="EMBL" id="KAL0914237.1"/>
    </source>
</evidence>
<keyword evidence="3" id="KW-1185">Reference proteome</keyword>
<sequence length="278" mass="30538">MDGSNGVIGRFKPVDVDVVLKQQLLRVQVVVDSATFIRKVPHVPTWVEQVDILDGLHASMAPIDKMETNCEQAEYFDSKLYDRECPVQDRTDVCMHPCHSEQVRSAMGNVSSVYINPGFNFVLNSELDVSTEDKEQVVAQSRCGNLPATAIYGTSQAAICSSDFITIIHPENLAVMMFAFMDSPEIFILEDIVQSTQLRELATKVSPTTQGSVAIYSDRKAVIIADIHNQGTDEPCKGKIRAVISEAGSGNMKVKEKARTSVRPPSIDPQKKHTAAAI</sequence>
<gene>
    <name evidence="2" type="ORF">M5K25_014563</name>
</gene>
<dbReference type="Proteomes" id="UP001552299">
    <property type="component" value="Unassembled WGS sequence"/>
</dbReference>
<protein>
    <submittedName>
        <fullName evidence="2">Uncharacterized protein</fullName>
    </submittedName>
</protein>
<feature type="region of interest" description="Disordered" evidence="1">
    <location>
        <begin position="251"/>
        <end position="278"/>
    </location>
</feature>
<evidence type="ECO:0000256" key="1">
    <source>
        <dbReference type="SAM" id="MobiDB-lite"/>
    </source>
</evidence>
<accession>A0ABD0UN39</accession>
<reference evidence="2 3" key="1">
    <citation type="journal article" date="2024" name="Plant Biotechnol. J.">
        <title>Dendrobium thyrsiflorum genome and its molecular insights into genes involved in important horticultural traits.</title>
        <authorList>
            <person name="Chen B."/>
            <person name="Wang J.Y."/>
            <person name="Zheng P.J."/>
            <person name="Li K.L."/>
            <person name="Liang Y.M."/>
            <person name="Chen X.F."/>
            <person name="Zhang C."/>
            <person name="Zhao X."/>
            <person name="He X."/>
            <person name="Zhang G.Q."/>
            <person name="Liu Z.J."/>
            <person name="Xu Q."/>
        </authorList>
    </citation>
    <scope>NUCLEOTIDE SEQUENCE [LARGE SCALE GENOMIC DNA]</scope>
    <source>
        <strain evidence="2">GZMU011</strain>
    </source>
</reference>
<evidence type="ECO:0000313" key="3">
    <source>
        <dbReference type="Proteomes" id="UP001552299"/>
    </source>
</evidence>
<proteinExistence type="predicted"/>
<comment type="caution">
    <text evidence="2">The sequence shown here is derived from an EMBL/GenBank/DDBJ whole genome shotgun (WGS) entry which is preliminary data.</text>
</comment>
<dbReference type="AlphaFoldDB" id="A0ABD0UN39"/>
<dbReference type="EMBL" id="JANQDX010000012">
    <property type="protein sequence ID" value="KAL0914237.1"/>
    <property type="molecule type" value="Genomic_DNA"/>
</dbReference>
<name>A0ABD0UN39_DENTH</name>